<keyword evidence="2" id="KW-1185">Reference proteome</keyword>
<dbReference type="Proteomes" id="UP000180280">
    <property type="component" value="Unassembled WGS sequence"/>
</dbReference>
<proteinExistence type="predicted"/>
<sequence>MFMLQDISFISQNIKIALEAGILSIHRTQACGKSFIDYRNSLYFLPGAADFDTHGFQYCSGTPCRLLCASLSFSVCTNEASAVRLDMKQFDRVAKRRKGIRHQDRAEYGMQLQKNNGPMCFQSFYCSKQSQVFRAFDIDFYATRNQAGVLDKLVNCAHLHRNLGKAQGVQRIFLQGCMRTVHERSAADSSIHIAVELEARCSGYFRYCKREHADAVADFRVFRDI</sequence>
<dbReference type="EMBL" id="MKCT01000061">
    <property type="protein sequence ID" value="OHX18190.1"/>
    <property type="molecule type" value="Genomic_DNA"/>
</dbReference>
<gene>
    <name evidence="1" type="ORF">BI344_11765</name>
</gene>
<evidence type="ECO:0000313" key="1">
    <source>
        <dbReference type="EMBL" id="OHX18190.1"/>
    </source>
</evidence>
<name>A0ABX3C9T6_9NEIS</name>
<comment type="caution">
    <text evidence="1">The sequence shown here is derived from an EMBL/GenBank/DDBJ whole genome shotgun (WGS) entry which is preliminary data.</text>
</comment>
<protein>
    <submittedName>
        <fullName evidence="1">Uncharacterized protein</fullName>
    </submittedName>
</protein>
<evidence type="ECO:0000313" key="2">
    <source>
        <dbReference type="Proteomes" id="UP000180280"/>
    </source>
</evidence>
<accession>A0ABX3C9T6</accession>
<organism evidence="1 2">
    <name type="scientific">Chromobacterium sphagni</name>
    <dbReference type="NCBI Taxonomy" id="1903179"/>
    <lineage>
        <taxon>Bacteria</taxon>
        <taxon>Pseudomonadati</taxon>
        <taxon>Pseudomonadota</taxon>
        <taxon>Betaproteobacteria</taxon>
        <taxon>Neisseriales</taxon>
        <taxon>Chromobacteriaceae</taxon>
        <taxon>Chromobacterium</taxon>
    </lineage>
</organism>
<reference evidence="1 2" key="1">
    <citation type="submission" date="2016-09" db="EMBL/GenBank/DDBJ databases">
        <title>Chromobacterium muskegensis sp. nov., an insecticidal bacterium isolated from Sphagnum bogs.</title>
        <authorList>
            <person name="Sparks M.E."/>
            <person name="Blackburn M.B."/>
            <person name="Gundersen-Rindal D.E."/>
            <person name="Mitchell A."/>
            <person name="Farrar R."/>
            <person name="Kuhar D."/>
        </authorList>
    </citation>
    <scope>NUCLEOTIDE SEQUENCE [LARGE SCALE GENOMIC DNA]</scope>
    <source>
        <strain evidence="1 2">14B-1</strain>
    </source>
</reference>